<sequence length="206" mass="23364">MNFQESLLREQEIARNMTRYPSTYFDKDESYIGVFGKLQPGPITILTLMEINSEALVLQNPRAGGFIRRHGGMTIDGRRLTEGRHVWSELQEFIKGLNVELEAEGADPVHVAAKYHMRMANPQATVTTTIINMLLDGDWVFIKVRHLVVASSKQFIALNCAKSSEKRWTRGKSGKGGRRLALHVRRGEKPHKTYSQLISMVIEAEK</sequence>
<comment type="caution">
    <text evidence="1">The sequence shown here is derived from an EMBL/GenBank/DDBJ whole genome shotgun (WGS) entry which is preliminary data.</text>
</comment>
<dbReference type="EMBL" id="JBICBT010001103">
    <property type="protein sequence ID" value="KAL3082628.1"/>
    <property type="molecule type" value="Genomic_DNA"/>
</dbReference>
<organism evidence="1 2">
    <name type="scientific">Heterodera trifolii</name>
    <dbReference type="NCBI Taxonomy" id="157864"/>
    <lineage>
        <taxon>Eukaryota</taxon>
        <taxon>Metazoa</taxon>
        <taxon>Ecdysozoa</taxon>
        <taxon>Nematoda</taxon>
        <taxon>Chromadorea</taxon>
        <taxon>Rhabditida</taxon>
        <taxon>Tylenchina</taxon>
        <taxon>Tylenchomorpha</taxon>
        <taxon>Tylenchoidea</taxon>
        <taxon>Heteroderidae</taxon>
        <taxon>Heteroderinae</taxon>
        <taxon>Heterodera</taxon>
    </lineage>
</organism>
<keyword evidence="2" id="KW-1185">Reference proteome</keyword>
<accession>A0ABD2J2D1</accession>
<name>A0ABD2J2D1_9BILA</name>
<dbReference type="AlphaFoldDB" id="A0ABD2J2D1"/>
<dbReference type="Proteomes" id="UP001620626">
    <property type="component" value="Unassembled WGS sequence"/>
</dbReference>
<reference evidence="1 2" key="1">
    <citation type="submission" date="2024-10" db="EMBL/GenBank/DDBJ databases">
        <authorList>
            <person name="Kim D."/>
        </authorList>
    </citation>
    <scope>NUCLEOTIDE SEQUENCE [LARGE SCALE GENOMIC DNA]</scope>
    <source>
        <strain evidence="1">BH-2024</strain>
    </source>
</reference>
<proteinExistence type="predicted"/>
<protein>
    <submittedName>
        <fullName evidence="1">Uncharacterized protein</fullName>
    </submittedName>
</protein>
<evidence type="ECO:0000313" key="2">
    <source>
        <dbReference type="Proteomes" id="UP001620626"/>
    </source>
</evidence>
<evidence type="ECO:0000313" key="1">
    <source>
        <dbReference type="EMBL" id="KAL3082628.1"/>
    </source>
</evidence>
<gene>
    <name evidence="1" type="ORF">niasHT_031339</name>
</gene>